<sequence length="328" mass="35328">MNEQASDADELTMCLRSFHRSLRATVVAGAKLDLGSPRSHADNSLAEAATSTDNKQLLSGAKNHGGIATISKLDRLEPLLDDLVRRERTTTDSPGKQNEESAHTLPASYVSAFRVFQQTGRIDLVLDSLSLPSTIAGELASTVRPVWFYLALMLVVATAGITVFATISAPRVAAIREDLALMPAATTSDSWFAAPDINPLLILLPLLTIGMITLGLTTKGSATIVSGLGGRRYRTDRSRAVLANIERAREDADDKDYTGRRSRLSLMSAHAFSLAQHRLTRLRIGLPTLLVAVLGGGGALFYCLILFGPLIWLIHDLATIAAEQGMWP</sequence>
<proteinExistence type="predicted"/>
<keyword evidence="1" id="KW-0472">Membrane</keyword>
<feature type="transmembrane region" description="Helical" evidence="1">
    <location>
        <begin position="288"/>
        <end position="314"/>
    </location>
</feature>
<feature type="transmembrane region" description="Helical" evidence="1">
    <location>
        <begin position="146"/>
        <end position="167"/>
    </location>
</feature>
<protein>
    <submittedName>
        <fullName evidence="2">Uncharacterized protein</fullName>
    </submittedName>
</protein>
<evidence type="ECO:0000313" key="3">
    <source>
        <dbReference type="Proteomes" id="UP000536179"/>
    </source>
</evidence>
<gene>
    <name evidence="2" type="ORF">FHS27_000025</name>
</gene>
<evidence type="ECO:0000256" key="1">
    <source>
        <dbReference type="SAM" id="Phobius"/>
    </source>
</evidence>
<comment type="caution">
    <text evidence="2">The sequence shown here is derived from an EMBL/GenBank/DDBJ whole genome shotgun (WGS) entry which is preliminary data.</text>
</comment>
<accession>A0A7W5H3X7</accession>
<dbReference type="Proteomes" id="UP000536179">
    <property type="component" value="Unassembled WGS sequence"/>
</dbReference>
<organism evidence="2 3">
    <name type="scientific">Aporhodopirellula rubra</name>
    <dbReference type="NCBI Taxonomy" id="980271"/>
    <lineage>
        <taxon>Bacteria</taxon>
        <taxon>Pseudomonadati</taxon>
        <taxon>Planctomycetota</taxon>
        <taxon>Planctomycetia</taxon>
        <taxon>Pirellulales</taxon>
        <taxon>Pirellulaceae</taxon>
        <taxon>Aporhodopirellula</taxon>
    </lineage>
</organism>
<keyword evidence="3" id="KW-1185">Reference proteome</keyword>
<dbReference type="AlphaFoldDB" id="A0A7W5H3X7"/>
<evidence type="ECO:0000313" key="2">
    <source>
        <dbReference type="EMBL" id="MBB3204261.1"/>
    </source>
</evidence>
<keyword evidence="1" id="KW-0812">Transmembrane</keyword>
<dbReference type="EMBL" id="JACHXU010000001">
    <property type="protein sequence ID" value="MBB3204261.1"/>
    <property type="molecule type" value="Genomic_DNA"/>
</dbReference>
<dbReference type="RefSeq" id="WP_184300116.1">
    <property type="nucleotide sequence ID" value="NZ_JACHXU010000001.1"/>
</dbReference>
<name>A0A7W5H3X7_9BACT</name>
<reference evidence="2 3" key="1">
    <citation type="submission" date="2020-08" db="EMBL/GenBank/DDBJ databases">
        <title>Genomic Encyclopedia of Type Strains, Phase III (KMG-III): the genomes of soil and plant-associated and newly described type strains.</title>
        <authorList>
            <person name="Whitman W."/>
        </authorList>
    </citation>
    <scope>NUCLEOTIDE SEQUENCE [LARGE SCALE GENOMIC DNA]</scope>
    <source>
        <strain evidence="2 3">CECT 8075</strain>
    </source>
</reference>
<keyword evidence="1" id="KW-1133">Transmembrane helix</keyword>